<feature type="compositionally biased region" description="Polar residues" evidence="1">
    <location>
        <begin position="293"/>
        <end position="305"/>
    </location>
</feature>
<dbReference type="Proteomes" id="UP000230233">
    <property type="component" value="Chromosome X"/>
</dbReference>
<evidence type="ECO:0000256" key="1">
    <source>
        <dbReference type="SAM" id="MobiDB-lite"/>
    </source>
</evidence>
<proteinExistence type="predicted"/>
<name>A0A2G5SSQ4_9PELO</name>
<gene>
    <name evidence="2" type="primary">Cnig_chr_X.g23972</name>
    <name evidence="2" type="ORF">B9Z55_023972</name>
</gene>
<keyword evidence="3" id="KW-1185">Reference proteome</keyword>
<evidence type="ECO:0000313" key="2">
    <source>
        <dbReference type="EMBL" id="PIC17891.1"/>
    </source>
</evidence>
<protein>
    <submittedName>
        <fullName evidence="2">Uncharacterized protein</fullName>
    </submittedName>
</protein>
<feature type="region of interest" description="Disordered" evidence="1">
    <location>
        <begin position="278"/>
        <end position="305"/>
    </location>
</feature>
<comment type="caution">
    <text evidence="2">The sequence shown here is derived from an EMBL/GenBank/DDBJ whole genome shotgun (WGS) entry which is preliminary data.</text>
</comment>
<dbReference type="AlphaFoldDB" id="A0A2G5SSQ4"/>
<dbReference type="EMBL" id="PDUG01000006">
    <property type="protein sequence ID" value="PIC17891.1"/>
    <property type="molecule type" value="Genomic_DNA"/>
</dbReference>
<reference evidence="3" key="1">
    <citation type="submission" date="2017-10" db="EMBL/GenBank/DDBJ databases">
        <title>Rapid genome shrinkage in a self-fertile nematode reveals novel sperm competition proteins.</title>
        <authorList>
            <person name="Yin D."/>
            <person name="Schwarz E.M."/>
            <person name="Thomas C.G."/>
            <person name="Felde R.L."/>
            <person name="Korf I.F."/>
            <person name="Cutter A.D."/>
            <person name="Schartner C.M."/>
            <person name="Ralston E.J."/>
            <person name="Meyer B.J."/>
            <person name="Haag E.S."/>
        </authorList>
    </citation>
    <scope>NUCLEOTIDE SEQUENCE [LARGE SCALE GENOMIC DNA]</scope>
    <source>
        <strain evidence="3">JU1422</strain>
    </source>
</reference>
<dbReference type="OrthoDB" id="10426372at2759"/>
<sequence length="351" mass="39032">MLKLVSEFRAKHRIVTGQDKVLGLFKQHIQDVLNGDEVTVDTKLEILNKWRTVVTPNVSKQLERYGHVQYNNNGTLHSYTPKPIDPSTFPTTGHLQTQSIKNSELSHISICAPLSTGSTALARPTLNSNHMQLSRSNAFCPSHNVPLAKSSLLQSFQQKRHSVSVITPPSYMSNLDYPEHLAGSLFSDKAKLAYVNTLDQAAGEQQIDGYCQEIYAEENGDECMSNTFQPPLKVHGSYSIQEKSISTNFNVASTPKGPTDCDFLSFGYHTDYEWFSKPGTDSSPPTTPRSEAYNPTSSYPNAPTEPYSSRIASLVDQFSPGELGFESLDIEIKANDYQNVSHEYDQDLIVD</sequence>
<organism evidence="2 3">
    <name type="scientific">Caenorhabditis nigoni</name>
    <dbReference type="NCBI Taxonomy" id="1611254"/>
    <lineage>
        <taxon>Eukaryota</taxon>
        <taxon>Metazoa</taxon>
        <taxon>Ecdysozoa</taxon>
        <taxon>Nematoda</taxon>
        <taxon>Chromadorea</taxon>
        <taxon>Rhabditida</taxon>
        <taxon>Rhabditina</taxon>
        <taxon>Rhabditomorpha</taxon>
        <taxon>Rhabditoidea</taxon>
        <taxon>Rhabditidae</taxon>
        <taxon>Peloderinae</taxon>
        <taxon>Caenorhabditis</taxon>
    </lineage>
</organism>
<accession>A0A2G5SSQ4</accession>
<evidence type="ECO:0000313" key="3">
    <source>
        <dbReference type="Proteomes" id="UP000230233"/>
    </source>
</evidence>